<evidence type="ECO:0000256" key="1">
    <source>
        <dbReference type="SAM" id="MobiDB-lite"/>
    </source>
</evidence>
<sequence length="105" mass="11011">MLEICEGSTSNKKTSAGPPQHSHDLVTSPAPAAAGRPAPVVHGPFPLGNPRRRAYSCTPVSAGPAPAGGRFFEGGSLRIKDYGPFVPTSWPDFISPFVDGARARR</sequence>
<accession>A0A4C1V5I0</accession>
<proteinExistence type="predicted"/>
<dbReference type="AlphaFoldDB" id="A0A4C1V5I0"/>
<name>A0A4C1V5I0_EUMVA</name>
<dbReference type="EMBL" id="BGZK01000283">
    <property type="protein sequence ID" value="GBP34078.1"/>
    <property type="molecule type" value="Genomic_DNA"/>
</dbReference>
<comment type="caution">
    <text evidence="2">The sequence shown here is derived from an EMBL/GenBank/DDBJ whole genome shotgun (WGS) entry which is preliminary data.</text>
</comment>
<protein>
    <submittedName>
        <fullName evidence="2">Uncharacterized protein</fullName>
    </submittedName>
</protein>
<dbReference type="Proteomes" id="UP000299102">
    <property type="component" value="Unassembled WGS sequence"/>
</dbReference>
<feature type="compositionally biased region" description="Low complexity" evidence="1">
    <location>
        <begin position="29"/>
        <end position="44"/>
    </location>
</feature>
<evidence type="ECO:0000313" key="2">
    <source>
        <dbReference type="EMBL" id="GBP34078.1"/>
    </source>
</evidence>
<organism evidence="2 3">
    <name type="scientific">Eumeta variegata</name>
    <name type="common">Bagworm moth</name>
    <name type="synonym">Eumeta japonica</name>
    <dbReference type="NCBI Taxonomy" id="151549"/>
    <lineage>
        <taxon>Eukaryota</taxon>
        <taxon>Metazoa</taxon>
        <taxon>Ecdysozoa</taxon>
        <taxon>Arthropoda</taxon>
        <taxon>Hexapoda</taxon>
        <taxon>Insecta</taxon>
        <taxon>Pterygota</taxon>
        <taxon>Neoptera</taxon>
        <taxon>Endopterygota</taxon>
        <taxon>Lepidoptera</taxon>
        <taxon>Glossata</taxon>
        <taxon>Ditrysia</taxon>
        <taxon>Tineoidea</taxon>
        <taxon>Psychidae</taxon>
        <taxon>Oiketicinae</taxon>
        <taxon>Eumeta</taxon>
    </lineage>
</organism>
<evidence type="ECO:0000313" key="3">
    <source>
        <dbReference type="Proteomes" id="UP000299102"/>
    </source>
</evidence>
<feature type="region of interest" description="Disordered" evidence="1">
    <location>
        <begin position="1"/>
        <end position="46"/>
    </location>
</feature>
<reference evidence="2 3" key="1">
    <citation type="journal article" date="2019" name="Commun. Biol.">
        <title>The bagworm genome reveals a unique fibroin gene that provides high tensile strength.</title>
        <authorList>
            <person name="Kono N."/>
            <person name="Nakamura H."/>
            <person name="Ohtoshi R."/>
            <person name="Tomita M."/>
            <person name="Numata K."/>
            <person name="Arakawa K."/>
        </authorList>
    </citation>
    <scope>NUCLEOTIDE SEQUENCE [LARGE SCALE GENOMIC DNA]</scope>
</reference>
<keyword evidence="3" id="KW-1185">Reference proteome</keyword>
<gene>
    <name evidence="2" type="ORF">EVAR_94092_1</name>
</gene>